<sequence length="212" mass="24654">MKSKIIITCILVGFIITLFAIFNFKCPYSFKENVLYTQNDVSGYNENEKENNNLVNRNEAIKTARYYIEDILGNDLESANNKMYVNLYKNDSGAESYYWNISWSSPTLSCGIEINTINKQINNIYVNKNFDWNNNKSESLLLSQNEVLEIANTLIVALGFDLDTYKLDAQHINFSDEGYQICTFINKNNREDRFAIYISPTEKYIARYVRNP</sequence>
<accession>A0A6N3AQQ2</accession>
<evidence type="ECO:0000313" key="3">
    <source>
        <dbReference type="Proteomes" id="UP001299409"/>
    </source>
</evidence>
<dbReference type="EMBL" id="CACRUE010000022">
    <property type="protein sequence ID" value="VYT91986.1"/>
    <property type="molecule type" value="Genomic_DNA"/>
</dbReference>
<reference evidence="1 3" key="2">
    <citation type="submission" date="2021-10" db="EMBL/GenBank/DDBJ databases">
        <title>Collection of gut derived symbiotic bacterial strains cultured from healthy donors.</title>
        <authorList>
            <person name="Lin H."/>
            <person name="Littmann E."/>
            <person name="Claire K."/>
            <person name="Pamer E."/>
        </authorList>
    </citation>
    <scope>NUCLEOTIDE SEQUENCE [LARGE SCALE GENOMIC DNA]</scope>
    <source>
        <strain evidence="1 3">MSK.17.68</strain>
    </source>
</reference>
<keyword evidence="3" id="KW-1185">Reference proteome</keyword>
<dbReference type="EMBL" id="JAJBMB010000006">
    <property type="protein sequence ID" value="MCB5446130.1"/>
    <property type="molecule type" value="Genomic_DNA"/>
</dbReference>
<dbReference type="Proteomes" id="UP001299409">
    <property type="component" value="Unassembled WGS sequence"/>
</dbReference>
<dbReference type="RefSeq" id="WP_007287515.1">
    <property type="nucleotide sequence ID" value="NZ_BAABXU010000001.1"/>
</dbReference>
<dbReference type="GeneID" id="89565736"/>
<gene>
    <name evidence="2" type="ORF">IBLFYP30_01322</name>
    <name evidence="1" type="ORF">LIP50_07955</name>
</gene>
<proteinExistence type="predicted"/>
<evidence type="ECO:0000313" key="2">
    <source>
        <dbReference type="EMBL" id="VYT91986.1"/>
    </source>
</evidence>
<organism evidence="2">
    <name type="scientific">Intestinibacter bartlettii</name>
    <dbReference type="NCBI Taxonomy" id="261299"/>
    <lineage>
        <taxon>Bacteria</taxon>
        <taxon>Bacillati</taxon>
        <taxon>Bacillota</taxon>
        <taxon>Clostridia</taxon>
        <taxon>Peptostreptococcales</taxon>
        <taxon>Peptostreptococcaceae</taxon>
        <taxon>Intestinibacter</taxon>
    </lineage>
</organism>
<evidence type="ECO:0000313" key="1">
    <source>
        <dbReference type="EMBL" id="MCB5446130.1"/>
    </source>
</evidence>
<dbReference type="AlphaFoldDB" id="A0A6N3AQQ2"/>
<name>A0A6N3AQQ2_9FIRM</name>
<reference evidence="2" key="1">
    <citation type="submission" date="2019-11" db="EMBL/GenBank/DDBJ databases">
        <authorList>
            <person name="Feng L."/>
        </authorList>
    </citation>
    <scope>NUCLEOTIDE SEQUENCE</scope>
    <source>
        <strain evidence="2">IbartlettiiLFYP30</strain>
    </source>
</reference>
<protein>
    <submittedName>
        <fullName evidence="2">Uncharacterized protein</fullName>
    </submittedName>
</protein>